<dbReference type="Gene3D" id="1.20.930.20">
    <property type="entry name" value="Adaptor protein Cbl, N-terminal domain"/>
    <property type="match status" value="1"/>
</dbReference>
<dbReference type="CDD" id="cd21037">
    <property type="entry name" value="MLKL_NTD"/>
    <property type="match status" value="1"/>
</dbReference>
<dbReference type="EMBL" id="RWGY01000711">
    <property type="protein sequence ID" value="TVT99527.1"/>
    <property type="molecule type" value="Genomic_DNA"/>
</dbReference>
<accession>A0A5J9SKL4</accession>
<feature type="compositionally biased region" description="Low complexity" evidence="1">
    <location>
        <begin position="218"/>
        <end position="239"/>
    </location>
</feature>
<sequence>MGLLLADQIPVLGALWQLLPPQARASEAMEARSMVIRRRRGSKQKIRKGRTEKGRKGNATVVSHVIKMADIALGGVEKLVKVALAIKEAVETVKQNDKECRAIGKCATRCTALLSRLAEQTEMMHAPLEDVAESLEEALELVKLCQRKHYFSRLWKAGDMAKELRRVQDDILRKVQLANFATTIQATVMLTDIQNAHAAPPPSPSAAATPSLPPPPSEEVVPGSPPSEEVVPGSPPSEEVVPGFTQFSLHALSAATADFSSENIIGKGGHGTVYKMSF</sequence>
<dbReference type="PANTHER" id="PTHR35832:SF9">
    <property type="entry name" value="OS12G0276800 PROTEIN"/>
    <property type="match status" value="1"/>
</dbReference>
<feature type="non-terminal residue" evidence="2">
    <location>
        <position position="1"/>
    </location>
</feature>
<evidence type="ECO:0000313" key="3">
    <source>
        <dbReference type="Proteomes" id="UP000324897"/>
    </source>
</evidence>
<organism evidence="2 3">
    <name type="scientific">Eragrostis curvula</name>
    <name type="common">weeping love grass</name>
    <dbReference type="NCBI Taxonomy" id="38414"/>
    <lineage>
        <taxon>Eukaryota</taxon>
        <taxon>Viridiplantae</taxon>
        <taxon>Streptophyta</taxon>
        <taxon>Embryophyta</taxon>
        <taxon>Tracheophyta</taxon>
        <taxon>Spermatophyta</taxon>
        <taxon>Magnoliopsida</taxon>
        <taxon>Liliopsida</taxon>
        <taxon>Poales</taxon>
        <taxon>Poaceae</taxon>
        <taxon>PACMAD clade</taxon>
        <taxon>Chloridoideae</taxon>
        <taxon>Eragrostideae</taxon>
        <taxon>Eragrostidinae</taxon>
        <taxon>Eragrostis</taxon>
    </lineage>
</organism>
<dbReference type="InterPro" id="IPR036537">
    <property type="entry name" value="Adaptor_Cbl_N_dom_sf"/>
</dbReference>
<name>A0A5J9SKL4_9POAL</name>
<dbReference type="InterPro" id="IPR059179">
    <property type="entry name" value="MLKL-like_MCAfunc"/>
</dbReference>
<comment type="caution">
    <text evidence="2">The sequence shown here is derived from an EMBL/GenBank/DDBJ whole genome shotgun (WGS) entry which is preliminary data.</text>
</comment>
<dbReference type="AlphaFoldDB" id="A0A5J9SKL4"/>
<dbReference type="GO" id="GO:0007166">
    <property type="term" value="P:cell surface receptor signaling pathway"/>
    <property type="evidence" value="ECO:0007669"/>
    <property type="project" value="InterPro"/>
</dbReference>
<proteinExistence type="predicted"/>
<reference evidence="2 3" key="1">
    <citation type="journal article" date="2019" name="Sci. Rep.">
        <title>A high-quality genome of Eragrostis curvula grass provides insights into Poaceae evolution and supports new strategies to enhance forage quality.</title>
        <authorList>
            <person name="Carballo J."/>
            <person name="Santos B.A.C.M."/>
            <person name="Zappacosta D."/>
            <person name="Garbus I."/>
            <person name="Selva J.P."/>
            <person name="Gallo C.A."/>
            <person name="Diaz A."/>
            <person name="Albertini E."/>
            <person name="Caccamo M."/>
            <person name="Echenique V."/>
        </authorList>
    </citation>
    <scope>NUCLEOTIDE SEQUENCE [LARGE SCALE GENOMIC DNA]</scope>
    <source>
        <strain evidence="3">cv. Victoria</strain>
        <tissue evidence="2">Leaf</tissue>
    </source>
</reference>
<evidence type="ECO:0000313" key="2">
    <source>
        <dbReference type="EMBL" id="TVT99527.1"/>
    </source>
</evidence>
<evidence type="ECO:0000256" key="1">
    <source>
        <dbReference type="SAM" id="MobiDB-lite"/>
    </source>
</evidence>
<protein>
    <submittedName>
        <fullName evidence="2">Uncharacterized protein</fullName>
    </submittedName>
</protein>
<dbReference type="OrthoDB" id="627753at2759"/>
<feature type="region of interest" description="Disordered" evidence="1">
    <location>
        <begin position="196"/>
        <end position="239"/>
    </location>
</feature>
<gene>
    <name evidence="2" type="ORF">EJB05_55114</name>
</gene>
<dbReference type="PANTHER" id="PTHR35832">
    <property type="entry name" value="OS12G0248400 PROTEIN-RELATED"/>
    <property type="match status" value="1"/>
</dbReference>
<dbReference type="Gramene" id="TVT99527">
    <property type="protein sequence ID" value="TVT99527"/>
    <property type="gene ID" value="EJB05_55114"/>
</dbReference>
<keyword evidence="3" id="KW-1185">Reference proteome</keyword>
<dbReference type="Proteomes" id="UP000324897">
    <property type="component" value="Unassembled WGS sequence"/>
</dbReference>
<dbReference type="Gene3D" id="3.30.200.20">
    <property type="entry name" value="Phosphorylase Kinase, domain 1"/>
    <property type="match status" value="1"/>
</dbReference>